<dbReference type="KEGG" id="ifn:GM661_16585"/>
<dbReference type="AlphaFoldDB" id="A0A8A7KH87"/>
<reference evidence="2" key="1">
    <citation type="submission" date="2019-12" db="EMBL/GenBank/DDBJ databases">
        <authorList>
            <person name="zhang j."/>
            <person name="sun C.M."/>
        </authorList>
    </citation>
    <scope>NUCLEOTIDE SEQUENCE</scope>
    <source>
        <strain evidence="2">NS-1</strain>
    </source>
</reference>
<dbReference type="PANTHER" id="PTHR33171">
    <property type="entry name" value="LAR_N DOMAIN-CONTAINING PROTEIN"/>
    <property type="match status" value="1"/>
</dbReference>
<evidence type="ECO:0000259" key="1">
    <source>
        <dbReference type="Pfam" id="PF09861"/>
    </source>
</evidence>
<dbReference type="Gene3D" id="3.90.226.30">
    <property type="match status" value="1"/>
</dbReference>
<dbReference type="InterPro" id="IPR018657">
    <property type="entry name" value="LarA-like_N"/>
</dbReference>
<organism evidence="2 3">
    <name type="scientific">Iocasia fonsfrigidae</name>
    <dbReference type="NCBI Taxonomy" id="2682810"/>
    <lineage>
        <taxon>Bacteria</taxon>
        <taxon>Bacillati</taxon>
        <taxon>Bacillota</taxon>
        <taxon>Clostridia</taxon>
        <taxon>Halanaerobiales</taxon>
        <taxon>Halanaerobiaceae</taxon>
        <taxon>Iocasia</taxon>
    </lineage>
</organism>
<proteinExistence type="predicted"/>
<dbReference type="InterPro" id="IPR047926">
    <property type="entry name" value="Ni_dep_LarA"/>
</dbReference>
<dbReference type="EMBL" id="CP046640">
    <property type="protein sequence ID" value="QTL99445.1"/>
    <property type="molecule type" value="Genomic_DNA"/>
</dbReference>
<evidence type="ECO:0000313" key="3">
    <source>
        <dbReference type="Proteomes" id="UP000665020"/>
    </source>
</evidence>
<dbReference type="GO" id="GO:0050043">
    <property type="term" value="F:lactate racemase activity"/>
    <property type="evidence" value="ECO:0007669"/>
    <property type="project" value="InterPro"/>
</dbReference>
<sequence length="465" mass="52054">MKKEVVIMKVKLNCGKEFKINLPDKTDVLSMKTPTPLADPLQSIHQSLENPIKSEGLDNLIKRKIRDNKESRAVVVISDNTRPVPYKGEAGILLPIIEKLLKNGVKKGNIIVLVATGTHRALTKEELKEMIDPEVFELGIEIKNHDCNDQDNLVYLGETSRKSMVYINKDYMQADIKILTGLVESHFMAGVSGGRKSVCPGLIGEKSTYVFHGAEILSSPKARDLFLDGNPCHEEALEVAQKAGVDFIVNVTLDHDFNVTGVFSGDLEEAHKAAMENVREYVAIPVDKEYDIVATHAGFVGINHYQAAKVGVVSIPLLKADSKLIVAADNIDDDTIGSINYKTALYLLKRFGAEKFKKLILSSDWGFIPEQWQVQMWGKLFSRIRQDNMIYYSPQFSQGDYQNIPGLNGNKYLPVSKQYKDDVNNIPLFIENAVNKTIEQFKKQGREEIDIAYLIDGPYGVPIRK</sequence>
<dbReference type="InterPro" id="IPR048068">
    <property type="entry name" value="LarA-like"/>
</dbReference>
<dbReference type="Gene3D" id="3.40.50.11440">
    <property type="match status" value="1"/>
</dbReference>
<dbReference type="NCBIfam" id="NF033504">
    <property type="entry name" value="Ni_dep_LarA"/>
    <property type="match status" value="1"/>
</dbReference>
<dbReference type="Pfam" id="PF09861">
    <property type="entry name" value="Lar_N"/>
    <property type="match status" value="1"/>
</dbReference>
<name>A0A8A7KH87_9FIRM</name>
<keyword evidence="3" id="KW-1185">Reference proteome</keyword>
<dbReference type="PANTHER" id="PTHR33171:SF17">
    <property type="entry name" value="LARA-LIKE N-TERMINAL DOMAIN-CONTAINING PROTEIN"/>
    <property type="match status" value="1"/>
</dbReference>
<gene>
    <name evidence="2" type="primary">larA</name>
    <name evidence="2" type="ORF">GM661_16585</name>
</gene>
<evidence type="ECO:0000313" key="2">
    <source>
        <dbReference type="EMBL" id="QTL99445.1"/>
    </source>
</evidence>
<feature type="domain" description="LarA-like N-terminal" evidence="1">
    <location>
        <begin position="16"/>
        <end position="222"/>
    </location>
</feature>
<dbReference type="Proteomes" id="UP000665020">
    <property type="component" value="Chromosome"/>
</dbReference>
<protein>
    <submittedName>
        <fullName evidence="2">Nickel-dependent lactate racemase</fullName>
    </submittedName>
</protein>
<dbReference type="InterPro" id="IPR043166">
    <property type="entry name" value="LarA-like_C"/>
</dbReference>
<accession>A0A8A7KH87</accession>